<dbReference type="AlphaFoldDB" id="A0A6A5TLK3"/>
<accession>A0A6A5TLK3</accession>
<protein>
    <submittedName>
        <fullName evidence="1">Uncharacterized protein</fullName>
    </submittedName>
</protein>
<sequence length="139" mass="16091">MQNIRVTACCMDRFPGELESGVCLPRGIDGCRHTRSHLPFRSFLISTGLGWDLLRLMWESNAISSNFRGEVSTFQFGLYWKQGLVLGLGTWIWVGRWICVGRFRYYSSWFKDGSGACYVYSCRPSFFIERFAKPVFLDD</sequence>
<reference evidence="1" key="1">
    <citation type="journal article" date="2020" name="Stud. Mycol.">
        <title>101 Dothideomycetes genomes: a test case for predicting lifestyles and emergence of pathogens.</title>
        <authorList>
            <person name="Haridas S."/>
            <person name="Albert R."/>
            <person name="Binder M."/>
            <person name="Bloem J."/>
            <person name="Labutti K."/>
            <person name="Salamov A."/>
            <person name="Andreopoulos B."/>
            <person name="Baker S."/>
            <person name="Barry K."/>
            <person name="Bills G."/>
            <person name="Bluhm B."/>
            <person name="Cannon C."/>
            <person name="Castanera R."/>
            <person name="Culley D."/>
            <person name="Daum C."/>
            <person name="Ezra D."/>
            <person name="Gonzalez J."/>
            <person name="Henrissat B."/>
            <person name="Kuo A."/>
            <person name="Liang C."/>
            <person name="Lipzen A."/>
            <person name="Lutzoni F."/>
            <person name="Magnuson J."/>
            <person name="Mondo S."/>
            <person name="Nolan M."/>
            <person name="Ohm R."/>
            <person name="Pangilinan J."/>
            <person name="Park H.-J."/>
            <person name="Ramirez L."/>
            <person name="Alfaro M."/>
            <person name="Sun H."/>
            <person name="Tritt A."/>
            <person name="Yoshinaga Y."/>
            <person name="Zwiers L.-H."/>
            <person name="Turgeon B."/>
            <person name="Goodwin S."/>
            <person name="Spatafora J."/>
            <person name="Crous P."/>
            <person name="Grigoriev I."/>
        </authorList>
    </citation>
    <scope>NUCLEOTIDE SEQUENCE</scope>
    <source>
        <strain evidence="1">CBS 675.92</strain>
    </source>
</reference>
<keyword evidence="2" id="KW-1185">Reference proteome</keyword>
<name>A0A6A5TLK3_9PLEO</name>
<evidence type="ECO:0000313" key="2">
    <source>
        <dbReference type="Proteomes" id="UP000800035"/>
    </source>
</evidence>
<dbReference type="EMBL" id="ML977015">
    <property type="protein sequence ID" value="KAF1951706.1"/>
    <property type="molecule type" value="Genomic_DNA"/>
</dbReference>
<evidence type="ECO:0000313" key="1">
    <source>
        <dbReference type="EMBL" id="KAF1951706.1"/>
    </source>
</evidence>
<dbReference type="Proteomes" id="UP000800035">
    <property type="component" value="Unassembled WGS sequence"/>
</dbReference>
<proteinExistence type="predicted"/>
<organism evidence="1 2">
    <name type="scientific">Byssothecium circinans</name>
    <dbReference type="NCBI Taxonomy" id="147558"/>
    <lineage>
        <taxon>Eukaryota</taxon>
        <taxon>Fungi</taxon>
        <taxon>Dikarya</taxon>
        <taxon>Ascomycota</taxon>
        <taxon>Pezizomycotina</taxon>
        <taxon>Dothideomycetes</taxon>
        <taxon>Pleosporomycetidae</taxon>
        <taxon>Pleosporales</taxon>
        <taxon>Massarineae</taxon>
        <taxon>Massarinaceae</taxon>
        <taxon>Byssothecium</taxon>
    </lineage>
</organism>
<gene>
    <name evidence="1" type="ORF">CC80DRAFT_191989</name>
</gene>